<keyword evidence="7 10" id="KW-0030">Aminoacyl-tRNA synthetase</keyword>
<gene>
    <name evidence="11" type="ORF">UR91_C0014G0002</name>
</gene>
<evidence type="ECO:0000256" key="3">
    <source>
        <dbReference type="ARBA" id="ARBA00022598"/>
    </source>
</evidence>
<dbReference type="InterPro" id="IPR001412">
    <property type="entry name" value="aa-tRNA-synth_I_CS"/>
</dbReference>
<dbReference type="Gene3D" id="1.10.240.10">
    <property type="entry name" value="Tyrosyl-Transfer RNA Synthetase"/>
    <property type="match status" value="1"/>
</dbReference>
<dbReference type="Proteomes" id="UP000034798">
    <property type="component" value="Unassembled WGS sequence"/>
</dbReference>
<evidence type="ECO:0000256" key="2">
    <source>
        <dbReference type="ARBA" id="ARBA00013161"/>
    </source>
</evidence>
<dbReference type="GO" id="GO:0005829">
    <property type="term" value="C:cytosol"/>
    <property type="evidence" value="ECO:0007669"/>
    <property type="project" value="TreeGrafter"/>
</dbReference>
<dbReference type="SUPFAM" id="SSF52374">
    <property type="entry name" value="Nucleotidylyl transferase"/>
    <property type="match status" value="1"/>
</dbReference>
<sequence>MSKKVFLSGVQPSGKPHIGNYFGAMKQFVELQNEHDGYVFIADYHALHSLRNPKEMNENIKNVLLDYLAIGLDPKKVIFFKQSDISEHTELTWIFDTITTMPFLMRAHAFKDAEAKNKEIDVGTFNYPVLMAADILLYGPDVVPVGADQKQHVEIARDIAEKFNRTYGKGNQIFKLPESMILEDTAIVPGTDGRKMSKSYGNTIPLFAEHDEIKKCVMSIVTDSSGGIPQNVFAIHKLFRAEAELKKIYEEKAGKYKELKELLVEDIEKFIAPLREKRKEFAKDIPKALAILKFGGEKAKKVAGKKMTEVREKIGVNVY</sequence>
<dbReference type="CDD" id="cd00806">
    <property type="entry name" value="TrpRS_core"/>
    <property type="match status" value="1"/>
</dbReference>
<dbReference type="InterPro" id="IPR014729">
    <property type="entry name" value="Rossmann-like_a/b/a_fold"/>
</dbReference>
<comment type="similarity">
    <text evidence="1 10">Belongs to the class-I aminoacyl-tRNA synthetase family.</text>
</comment>
<evidence type="ECO:0000313" key="11">
    <source>
        <dbReference type="EMBL" id="KKP88696.1"/>
    </source>
</evidence>
<dbReference type="PRINTS" id="PR01039">
    <property type="entry name" value="TRNASYNTHTRP"/>
</dbReference>
<comment type="caution">
    <text evidence="11">The sequence shown here is derived from an EMBL/GenBank/DDBJ whole genome shotgun (WGS) entry which is preliminary data.</text>
</comment>
<keyword evidence="4 10" id="KW-0547">Nucleotide-binding</keyword>
<dbReference type="EC" id="6.1.1.2" evidence="2 9"/>
<evidence type="ECO:0000256" key="10">
    <source>
        <dbReference type="RuleBase" id="RU363036"/>
    </source>
</evidence>
<dbReference type="GO" id="GO:0006436">
    <property type="term" value="P:tryptophanyl-tRNA aminoacylation"/>
    <property type="evidence" value="ECO:0007669"/>
    <property type="project" value="UniProtKB-UniRule"/>
</dbReference>
<evidence type="ECO:0000256" key="5">
    <source>
        <dbReference type="ARBA" id="ARBA00022840"/>
    </source>
</evidence>
<dbReference type="GO" id="GO:0005524">
    <property type="term" value="F:ATP binding"/>
    <property type="evidence" value="ECO:0007669"/>
    <property type="project" value="UniProtKB-KW"/>
</dbReference>
<dbReference type="GO" id="GO:0004830">
    <property type="term" value="F:tryptophan-tRNA ligase activity"/>
    <property type="evidence" value="ECO:0007669"/>
    <property type="project" value="UniProtKB-UniRule"/>
</dbReference>
<dbReference type="InterPro" id="IPR050203">
    <property type="entry name" value="Trp-tRNA_synthetase"/>
</dbReference>
<dbReference type="PATRIC" id="fig|1618752.3.peg.269"/>
<dbReference type="FunFam" id="1.10.240.10:FF:000005">
    <property type="entry name" value="Tryptophan--tRNA ligase"/>
    <property type="match status" value="1"/>
</dbReference>
<dbReference type="EMBL" id="LBQZ01000014">
    <property type="protein sequence ID" value="KKP88696.1"/>
    <property type="molecule type" value="Genomic_DNA"/>
</dbReference>
<organism evidence="11 12">
    <name type="scientific">Candidatus Nomurabacteria bacterium GW2011_GWC2_35_8</name>
    <dbReference type="NCBI Taxonomy" id="1618752"/>
    <lineage>
        <taxon>Bacteria</taxon>
        <taxon>Candidatus Nomuraibacteriota</taxon>
    </lineage>
</organism>
<evidence type="ECO:0000256" key="8">
    <source>
        <dbReference type="ARBA" id="ARBA00049929"/>
    </source>
</evidence>
<evidence type="ECO:0000313" key="12">
    <source>
        <dbReference type="Proteomes" id="UP000034798"/>
    </source>
</evidence>
<evidence type="ECO:0000256" key="4">
    <source>
        <dbReference type="ARBA" id="ARBA00022741"/>
    </source>
</evidence>
<evidence type="ECO:0000256" key="6">
    <source>
        <dbReference type="ARBA" id="ARBA00022917"/>
    </source>
</evidence>
<dbReference type="InterPro" id="IPR002305">
    <property type="entry name" value="aa-tRNA-synth_Ic"/>
</dbReference>
<dbReference type="Gene3D" id="3.40.50.620">
    <property type="entry name" value="HUPs"/>
    <property type="match status" value="1"/>
</dbReference>
<evidence type="ECO:0000256" key="1">
    <source>
        <dbReference type="ARBA" id="ARBA00005594"/>
    </source>
</evidence>
<evidence type="ECO:0000256" key="9">
    <source>
        <dbReference type="NCBIfam" id="TIGR00233"/>
    </source>
</evidence>
<dbReference type="NCBIfam" id="TIGR00233">
    <property type="entry name" value="trpS"/>
    <property type="match status" value="1"/>
</dbReference>
<name>A0A0G0DIQ1_9BACT</name>
<keyword evidence="6 10" id="KW-0648">Protein biosynthesis</keyword>
<protein>
    <recommendedName>
        <fullName evidence="2 9">Tryptophan--tRNA ligase</fullName>
        <ecNumber evidence="2 9">6.1.1.2</ecNumber>
    </recommendedName>
</protein>
<dbReference type="Pfam" id="PF00579">
    <property type="entry name" value="tRNA-synt_1b"/>
    <property type="match status" value="1"/>
</dbReference>
<reference evidence="11 12" key="1">
    <citation type="journal article" date="2015" name="Nature">
        <title>rRNA introns, odd ribosomes, and small enigmatic genomes across a large radiation of phyla.</title>
        <authorList>
            <person name="Brown C.T."/>
            <person name="Hug L.A."/>
            <person name="Thomas B.C."/>
            <person name="Sharon I."/>
            <person name="Castelle C.J."/>
            <person name="Singh A."/>
            <person name="Wilkins M.J."/>
            <person name="Williams K.H."/>
            <person name="Banfield J.F."/>
        </authorList>
    </citation>
    <scope>NUCLEOTIDE SEQUENCE [LARGE SCALE GENOMIC DNA]</scope>
</reference>
<accession>A0A0G0DIQ1</accession>
<keyword evidence="5 10" id="KW-0067">ATP-binding</keyword>
<dbReference type="InterPro" id="IPR002306">
    <property type="entry name" value="Trp-tRNA-ligase"/>
</dbReference>
<dbReference type="PROSITE" id="PS00178">
    <property type="entry name" value="AA_TRNA_LIGASE_I"/>
    <property type="match status" value="1"/>
</dbReference>
<evidence type="ECO:0000256" key="7">
    <source>
        <dbReference type="ARBA" id="ARBA00023146"/>
    </source>
</evidence>
<proteinExistence type="inferred from homology"/>
<keyword evidence="3 10" id="KW-0436">Ligase</keyword>
<comment type="catalytic activity">
    <reaction evidence="8">
        <text>tRNA(Trp) + L-tryptophan + ATP = L-tryptophyl-tRNA(Trp) + AMP + diphosphate + H(+)</text>
        <dbReference type="Rhea" id="RHEA:24080"/>
        <dbReference type="Rhea" id="RHEA-COMP:9671"/>
        <dbReference type="Rhea" id="RHEA-COMP:9705"/>
        <dbReference type="ChEBI" id="CHEBI:15378"/>
        <dbReference type="ChEBI" id="CHEBI:30616"/>
        <dbReference type="ChEBI" id="CHEBI:33019"/>
        <dbReference type="ChEBI" id="CHEBI:57912"/>
        <dbReference type="ChEBI" id="CHEBI:78442"/>
        <dbReference type="ChEBI" id="CHEBI:78535"/>
        <dbReference type="ChEBI" id="CHEBI:456215"/>
        <dbReference type="EC" id="6.1.1.2"/>
    </reaction>
</comment>
<dbReference type="AlphaFoldDB" id="A0A0G0DIQ1"/>
<dbReference type="PANTHER" id="PTHR43766:SF1">
    <property type="entry name" value="TRYPTOPHAN--TRNA LIGASE, MITOCHONDRIAL"/>
    <property type="match status" value="1"/>
</dbReference>
<dbReference type="PANTHER" id="PTHR43766">
    <property type="entry name" value="TRYPTOPHAN--TRNA LIGASE, MITOCHONDRIAL"/>
    <property type="match status" value="1"/>
</dbReference>